<gene>
    <name evidence="1" type="ORF">CLIB1444_11S01508</name>
</gene>
<organism evidence="1 2">
    <name type="scientific">[Candida] jaroonii</name>
    <dbReference type="NCBI Taxonomy" id="467808"/>
    <lineage>
        <taxon>Eukaryota</taxon>
        <taxon>Fungi</taxon>
        <taxon>Dikarya</taxon>
        <taxon>Ascomycota</taxon>
        <taxon>Saccharomycotina</taxon>
        <taxon>Pichiomycetes</taxon>
        <taxon>Debaryomycetaceae</taxon>
        <taxon>Yamadazyma</taxon>
    </lineage>
</organism>
<dbReference type="EMBL" id="CALSDN010000011">
    <property type="protein sequence ID" value="CAH6722805.1"/>
    <property type="molecule type" value="Genomic_DNA"/>
</dbReference>
<name>A0ACA9YD07_9ASCO</name>
<accession>A0ACA9YD07</accession>
<keyword evidence="2" id="KW-1185">Reference proteome</keyword>
<protein>
    <submittedName>
        <fullName evidence="1">Uncharacterized protein</fullName>
    </submittedName>
</protein>
<comment type="caution">
    <text evidence="1">The sequence shown here is derived from an EMBL/GenBank/DDBJ whole genome shotgun (WGS) entry which is preliminary data.</text>
</comment>
<evidence type="ECO:0000313" key="1">
    <source>
        <dbReference type="EMBL" id="CAH6722805.1"/>
    </source>
</evidence>
<proteinExistence type="predicted"/>
<evidence type="ECO:0000313" key="2">
    <source>
        <dbReference type="Proteomes" id="UP001152531"/>
    </source>
</evidence>
<reference evidence="1" key="1">
    <citation type="submission" date="2022-06" db="EMBL/GenBank/DDBJ databases">
        <authorList>
            <person name="Legras J.-L."/>
            <person name="Devillers H."/>
            <person name="Grondin C."/>
        </authorList>
    </citation>
    <scope>NUCLEOTIDE SEQUENCE</scope>
    <source>
        <strain evidence="1">CLIB 1444</strain>
    </source>
</reference>
<dbReference type="Proteomes" id="UP001152531">
    <property type="component" value="Unassembled WGS sequence"/>
</dbReference>
<sequence length="447" mass="51161">MTSLRDIKHRPRFDHLNSSIPSVDDKHFGQHFISGIYDFQTVPNNVSVYLILSNFVIKHLENTTYPGNVVIVSLSGNFPLDHILENKKFQQNWIDNGQLKYLKVDTVTNLIILLNNYMKSEVDNQTLFIFDNFHNLLDFYKLELSQIYQESMLRNHIFNLDTIEAQAERQEIEGLKPDIVEIPENSHLIRESPLTKFNNHVRFIMNLMTNVCFKYNSIAFITGKLDSRFEAFKPRISMDSSNIESSQRSGRSFDSSQITPEPRKPNKGRMVLKSSNSNLDKPMGSQMSLENPLNSFITERAIFFKDWYHKTLHCQKNSKKAIKRKPVYWLKINNDIFNFEHIDGGFVDLTQSQVSSSSQIPSDIGVSAISDLNLPSIDEIPSEILPTASQLLNEDIPSSPTFAASQIVSSTQKTVQLPEKNVPTKSDNIIEEDQEIVEDSQIPDSLL</sequence>